<evidence type="ECO:0000313" key="14">
    <source>
        <dbReference type="Proteomes" id="UP001595420"/>
    </source>
</evidence>
<accession>A0ABV7BWB8</accession>
<keyword evidence="7" id="KW-0653">Protein transport</keyword>
<keyword evidence="3" id="KW-0813">Transport</keyword>
<dbReference type="PROSITE" id="PS52015">
    <property type="entry name" value="TONB_CTD"/>
    <property type="match status" value="1"/>
</dbReference>
<evidence type="ECO:0000256" key="4">
    <source>
        <dbReference type="ARBA" id="ARBA00022475"/>
    </source>
</evidence>
<feature type="chain" id="PRO_5047302728" evidence="11">
    <location>
        <begin position="27"/>
        <end position="263"/>
    </location>
</feature>
<dbReference type="RefSeq" id="WP_216836463.1">
    <property type="nucleotide sequence ID" value="NZ_JAFNJS010000003.1"/>
</dbReference>
<dbReference type="InterPro" id="IPR006260">
    <property type="entry name" value="TonB/TolA_C"/>
</dbReference>
<evidence type="ECO:0000256" key="1">
    <source>
        <dbReference type="ARBA" id="ARBA00004383"/>
    </source>
</evidence>
<name>A0ABV7BWB8_9PROT</name>
<comment type="similarity">
    <text evidence="2">Belongs to the TonB family.</text>
</comment>
<feature type="compositionally biased region" description="Low complexity" evidence="10">
    <location>
        <begin position="118"/>
        <end position="154"/>
    </location>
</feature>
<keyword evidence="11" id="KW-0732">Signal</keyword>
<comment type="caution">
    <text evidence="13">The sequence shown here is derived from an EMBL/GenBank/DDBJ whole genome shotgun (WGS) entry which is preliminary data.</text>
</comment>
<keyword evidence="14" id="KW-1185">Reference proteome</keyword>
<feature type="signal peptide" evidence="11">
    <location>
        <begin position="1"/>
        <end position="26"/>
    </location>
</feature>
<evidence type="ECO:0000256" key="8">
    <source>
        <dbReference type="ARBA" id="ARBA00022989"/>
    </source>
</evidence>
<reference evidence="14" key="1">
    <citation type="journal article" date="2019" name="Int. J. Syst. Evol. Microbiol.">
        <title>The Global Catalogue of Microorganisms (GCM) 10K type strain sequencing project: providing services to taxonomists for standard genome sequencing and annotation.</title>
        <authorList>
            <consortium name="The Broad Institute Genomics Platform"/>
            <consortium name="The Broad Institute Genome Sequencing Center for Infectious Disease"/>
            <person name="Wu L."/>
            <person name="Ma J."/>
        </authorList>
    </citation>
    <scope>NUCLEOTIDE SEQUENCE [LARGE SCALE GENOMIC DNA]</scope>
    <source>
        <strain evidence="14">CGMCC 1.16855</strain>
    </source>
</reference>
<dbReference type="PANTHER" id="PTHR33446:SF2">
    <property type="entry name" value="PROTEIN TONB"/>
    <property type="match status" value="1"/>
</dbReference>
<evidence type="ECO:0000259" key="12">
    <source>
        <dbReference type="PROSITE" id="PS52015"/>
    </source>
</evidence>
<evidence type="ECO:0000256" key="3">
    <source>
        <dbReference type="ARBA" id="ARBA00022448"/>
    </source>
</evidence>
<keyword evidence="8" id="KW-1133">Transmembrane helix</keyword>
<dbReference type="Proteomes" id="UP001595420">
    <property type="component" value="Unassembled WGS sequence"/>
</dbReference>
<keyword evidence="9" id="KW-0472">Membrane</keyword>
<dbReference type="Pfam" id="PF03544">
    <property type="entry name" value="TonB_C"/>
    <property type="match status" value="1"/>
</dbReference>
<evidence type="ECO:0000256" key="7">
    <source>
        <dbReference type="ARBA" id="ARBA00022927"/>
    </source>
</evidence>
<keyword evidence="4" id="KW-1003">Cell membrane</keyword>
<dbReference type="InterPro" id="IPR051045">
    <property type="entry name" value="TonB-dependent_transducer"/>
</dbReference>
<organism evidence="13 14">
    <name type="scientific">Falsiroseomonas tokyonensis</name>
    <dbReference type="NCBI Taxonomy" id="430521"/>
    <lineage>
        <taxon>Bacteria</taxon>
        <taxon>Pseudomonadati</taxon>
        <taxon>Pseudomonadota</taxon>
        <taxon>Alphaproteobacteria</taxon>
        <taxon>Acetobacterales</taxon>
        <taxon>Roseomonadaceae</taxon>
        <taxon>Falsiroseomonas</taxon>
    </lineage>
</organism>
<dbReference type="NCBIfam" id="TIGR01352">
    <property type="entry name" value="tonB_Cterm"/>
    <property type="match status" value="1"/>
</dbReference>
<dbReference type="EMBL" id="JBHRSB010000003">
    <property type="protein sequence ID" value="MFC3000360.1"/>
    <property type="molecule type" value="Genomic_DNA"/>
</dbReference>
<keyword evidence="5" id="KW-0997">Cell inner membrane</keyword>
<feature type="compositionally biased region" description="Pro residues" evidence="10">
    <location>
        <begin position="105"/>
        <end position="117"/>
    </location>
</feature>
<evidence type="ECO:0000313" key="13">
    <source>
        <dbReference type="EMBL" id="MFC3000360.1"/>
    </source>
</evidence>
<feature type="domain" description="TonB C-terminal" evidence="12">
    <location>
        <begin position="168"/>
        <end position="263"/>
    </location>
</feature>
<evidence type="ECO:0000256" key="6">
    <source>
        <dbReference type="ARBA" id="ARBA00022692"/>
    </source>
</evidence>
<feature type="compositionally biased region" description="Low complexity" evidence="10">
    <location>
        <begin position="75"/>
        <end position="97"/>
    </location>
</feature>
<evidence type="ECO:0000256" key="9">
    <source>
        <dbReference type="ARBA" id="ARBA00023136"/>
    </source>
</evidence>
<feature type="compositionally biased region" description="Pro residues" evidence="10">
    <location>
        <begin position="59"/>
        <end position="74"/>
    </location>
</feature>
<dbReference type="InterPro" id="IPR037682">
    <property type="entry name" value="TonB_C"/>
</dbReference>
<dbReference type="PANTHER" id="PTHR33446">
    <property type="entry name" value="PROTEIN TONB-RELATED"/>
    <property type="match status" value="1"/>
</dbReference>
<evidence type="ECO:0000256" key="2">
    <source>
        <dbReference type="ARBA" id="ARBA00006555"/>
    </source>
</evidence>
<evidence type="ECO:0000256" key="10">
    <source>
        <dbReference type="SAM" id="MobiDB-lite"/>
    </source>
</evidence>
<evidence type="ECO:0000256" key="11">
    <source>
        <dbReference type="SAM" id="SignalP"/>
    </source>
</evidence>
<feature type="region of interest" description="Disordered" evidence="10">
    <location>
        <begin position="46"/>
        <end position="158"/>
    </location>
</feature>
<keyword evidence="6" id="KW-0812">Transmembrane</keyword>
<protein>
    <submittedName>
        <fullName evidence="13">Energy transducer TonB</fullName>
    </submittedName>
</protein>
<sequence length="263" mass="26706">MPHALALSLLLHAAGLAALLALPGLAPPGDAVQQVALVWAEQSPWAGDAAEPAGETQPLEPPATPAAAPLPPAEAEPIEPSQSASAPAPQAAALPAEVPEEVPETPLPLPPPAPPAAAPARPAAAPARPVAARPESTSPRAGATPPGAAASPGPLREQAGGEALGAVIPARQLAGAANPPPEYPYASRLRNERGRVTLRVEIDATGRVVDVQVLTSAGFPALDESAIRAVRGWRFEPAQRDGVPVFSTTAIGITFQLEGDRRW</sequence>
<proteinExistence type="inferred from homology"/>
<gene>
    <name evidence="13" type="ORF">ACFOD3_10680</name>
</gene>
<comment type="subcellular location">
    <subcellularLocation>
        <location evidence="1">Cell inner membrane</location>
        <topology evidence="1">Single-pass membrane protein</topology>
        <orientation evidence="1">Periplasmic side</orientation>
    </subcellularLocation>
</comment>
<evidence type="ECO:0000256" key="5">
    <source>
        <dbReference type="ARBA" id="ARBA00022519"/>
    </source>
</evidence>